<keyword evidence="6" id="KW-1185">Reference proteome</keyword>
<dbReference type="Proteomes" id="UP001140949">
    <property type="component" value="Unassembled WGS sequence"/>
</dbReference>
<dbReference type="InterPro" id="IPR036875">
    <property type="entry name" value="Znf_CCHC_sf"/>
</dbReference>
<dbReference type="InterPro" id="IPR005162">
    <property type="entry name" value="Retrotrans_gag_dom"/>
</dbReference>
<evidence type="ECO:0000313" key="4">
    <source>
        <dbReference type="EMBL" id="KAJ6801302.1"/>
    </source>
</evidence>
<evidence type="ECO:0000313" key="5">
    <source>
        <dbReference type="EMBL" id="KAJ6852500.1"/>
    </source>
</evidence>
<feature type="coiled-coil region" evidence="1">
    <location>
        <begin position="102"/>
        <end position="129"/>
    </location>
</feature>
<feature type="domain" description="CCHC-type" evidence="3">
    <location>
        <begin position="379"/>
        <end position="395"/>
    </location>
</feature>
<feature type="compositionally biased region" description="Polar residues" evidence="2">
    <location>
        <begin position="15"/>
        <end position="24"/>
    </location>
</feature>
<reference evidence="4" key="2">
    <citation type="submission" date="2023-04" db="EMBL/GenBank/DDBJ databases">
        <authorList>
            <person name="Bruccoleri R.E."/>
            <person name="Oakeley E.J."/>
            <person name="Faust A.-M."/>
            <person name="Dessus-Babus S."/>
            <person name="Altorfer M."/>
            <person name="Burckhardt D."/>
            <person name="Oertli M."/>
            <person name="Naumann U."/>
            <person name="Petersen F."/>
            <person name="Wong J."/>
        </authorList>
    </citation>
    <scope>NUCLEOTIDE SEQUENCE</scope>
    <source>
        <strain evidence="4">GSM-AAB239-AS_SAM_17_03QT</strain>
        <tissue evidence="4">Leaf</tissue>
    </source>
</reference>
<evidence type="ECO:0000256" key="2">
    <source>
        <dbReference type="SAM" id="MobiDB-lite"/>
    </source>
</evidence>
<dbReference type="EMBL" id="JANAVB010038169">
    <property type="protein sequence ID" value="KAJ6801302.1"/>
    <property type="molecule type" value="Genomic_DNA"/>
</dbReference>
<dbReference type="EMBL" id="JANAVB010001800">
    <property type="protein sequence ID" value="KAJ6852500.1"/>
    <property type="molecule type" value="Genomic_DNA"/>
</dbReference>
<accession>A0AAX6EB64</accession>
<protein>
    <recommendedName>
        <fullName evidence="3">CCHC-type domain-containing protein</fullName>
    </recommendedName>
</protein>
<dbReference type="InterPro" id="IPR001878">
    <property type="entry name" value="Znf_CCHC"/>
</dbReference>
<dbReference type="Gene3D" id="4.10.60.10">
    <property type="entry name" value="Zinc finger, CCHC-type"/>
    <property type="match status" value="1"/>
</dbReference>
<dbReference type="SUPFAM" id="SSF57756">
    <property type="entry name" value="Retrovirus zinc finger-like domains"/>
    <property type="match status" value="1"/>
</dbReference>
<organism evidence="4 6">
    <name type="scientific">Iris pallida</name>
    <name type="common">Sweet iris</name>
    <dbReference type="NCBI Taxonomy" id="29817"/>
    <lineage>
        <taxon>Eukaryota</taxon>
        <taxon>Viridiplantae</taxon>
        <taxon>Streptophyta</taxon>
        <taxon>Embryophyta</taxon>
        <taxon>Tracheophyta</taxon>
        <taxon>Spermatophyta</taxon>
        <taxon>Magnoliopsida</taxon>
        <taxon>Liliopsida</taxon>
        <taxon>Asparagales</taxon>
        <taxon>Iridaceae</taxon>
        <taxon>Iridoideae</taxon>
        <taxon>Irideae</taxon>
        <taxon>Iris</taxon>
    </lineage>
</organism>
<feature type="region of interest" description="Disordered" evidence="2">
    <location>
        <begin position="1"/>
        <end position="40"/>
    </location>
</feature>
<evidence type="ECO:0000259" key="3">
    <source>
        <dbReference type="SMART" id="SM00343"/>
    </source>
</evidence>
<dbReference type="Pfam" id="PF03732">
    <property type="entry name" value="Retrotrans_gag"/>
    <property type="match status" value="1"/>
</dbReference>
<dbReference type="GO" id="GO:0008270">
    <property type="term" value="F:zinc ion binding"/>
    <property type="evidence" value="ECO:0007669"/>
    <property type="project" value="InterPro"/>
</dbReference>
<feature type="compositionally biased region" description="Low complexity" evidence="2">
    <location>
        <begin position="335"/>
        <end position="372"/>
    </location>
</feature>
<dbReference type="SMART" id="SM00343">
    <property type="entry name" value="ZnF_C2HC"/>
    <property type="match status" value="2"/>
</dbReference>
<evidence type="ECO:0000313" key="6">
    <source>
        <dbReference type="Proteomes" id="UP001140949"/>
    </source>
</evidence>
<name>A0AAX6EB64_IRIPA</name>
<proteinExistence type="predicted"/>
<dbReference type="GO" id="GO:0003676">
    <property type="term" value="F:nucleic acid binding"/>
    <property type="evidence" value="ECO:0007669"/>
    <property type="project" value="InterPro"/>
</dbReference>
<feature type="compositionally biased region" description="Basic and acidic residues" evidence="2">
    <location>
        <begin position="1"/>
        <end position="14"/>
    </location>
</feature>
<gene>
    <name evidence="4" type="ORF">M6B38_199070</name>
    <name evidence="5" type="ORF">M6B38_256005</name>
</gene>
<dbReference type="PANTHER" id="PTHR33223:SF11">
    <property type="entry name" value="ELEMENT PROTEIN, PUTATIVE-RELATED"/>
    <property type="match status" value="1"/>
</dbReference>
<dbReference type="AlphaFoldDB" id="A0AAX6EB64"/>
<feature type="domain" description="CCHC-type" evidence="3">
    <location>
        <begin position="399"/>
        <end position="415"/>
    </location>
</feature>
<comment type="caution">
    <text evidence="4">The sequence shown here is derived from an EMBL/GenBank/DDBJ whole genome shotgun (WGS) entry which is preliminary data.</text>
</comment>
<sequence>MTHSPGEEHGETERSATSGGQAPVTSPADGTSVGAFGGTPPATSMTVPGAIAGALSVVSGATAGAAGGVLPPQQGTPPVMMGAIPPLPSLSTDMGQMLAFFHQVLESQRAQHEAQLRQTEAMRQGMEDAHRLAMAAVERGAPQREVQQQQQPKIGDIQAFKKLGPRDFKGTEGIIYADDWLEDIERQMRACRLADNLKVEAVGLQLLDIARTWFRNEPALAGEGHTWAEFWALFREKFFSSTDKIDLVRQFQNLQQGSMTVEEYAAEFGRLSRYAEYMVSDPVIRAERFREGLTWDIKILIPSFYATYAEVYAEARKVEREWGLKPKRDRDLFSGASSSAGAAKRPQLQHQPFQHHQQQGQARASVQRSQQRPGQDDPPCHLCKKPGHLFEFCRRRLGLCLFCGAAGHQMGKCPKNPCVTGAAQRVPVQRAPAGVPVVQQRGPLPTQQQQFVQYRLQRGGQGRAFTLAAEEMEPIADVVADADEGDCSTYYGPDDVMGLDLVPQGVAPPDETIPLV</sequence>
<dbReference type="PANTHER" id="PTHR33223">
    <property type="entry name" value="CCHC-TYPE DOMAIN-CONTAINING PROTEIN"/>
    <property type="match status" value="1"/>
</dbReference>
<feature type="region of interest" description="Disordered" evidence="2">
    <location>
        <begin position="335"/>
        <end position="380"/>
    </location>
</feature>
<evidence type="ECO:0000256" key="1">
    <source>
        <dbReference type="SAM" id="Coils"/>
    </source>
</evidence>
<reference evidence="4" key="1">
    <citation type="journal article" date="2023" name="GigaByte">
        <title>Genome assembly of the bearded iris, Iris pallida Lam.</title>
        <authorList>
            <person name="Bruccoleri R.E."/>
            <person name="Oakeley E.J."/>
            <person name="Faust A.M.E."/>
            <person name="Altorfer M."/>
            <person name="Dessus-Babus S."/>
            <person name="Burckhardt D."/>
            <person name="Oertli M."/>
            <person name="Naumann U."/>
            <person name="Petersen F."/>
            <person name="Wong J."/>
        </authorList>
    </citation>
    <scope>NUCLEOTIDE SEQUENCE</scope>
    <source>
        <strain evidence="4">GSM-AAB239-AS_SAM_17_03QT</strain>
    </source>
</reference>
<keyword evidence="1" id="KW-0175">Coiled coil</keyword>